<keyword evidence="2" id="KW-0812">Transmembrane</keyword>
<dbReference type="Proteomes" id="UP000053617">
    <property type="component" value="Unassembled WGS sequence"/>
</dbReference>
<dbReference type="VEuPathDB" id="FungiDB:Z518_00477"/>
<evidence type="ECO:0000256" key="2">
    <source>
        <dbReference type="SAM" id="Phobius"/>
    </source>
</evidence>
<keyword evidence="4" id="KW-1185">Reference proteome</keyword>
<feature type="transmembrane region" description="Helical" evidence="2">
    <location>
        <begin position="69"/>
        <end position="97"/>
    </location>
</feature>
<accession>A0A0D2HFC5</accession>
<feature type="region of interest" description="Disordered" evidence="1">
    <location>
        <begin position="1"/>
        <end position="37"/>
    </location>
</feature>
<reference evidence="3 4" key="1">
    <citation type="submission" date="2015-01" db="EMBL/GenBank/DDBJ databases">
        <title>The Genome Sequence of Rhinocladiella mackenzie CBS 650.93.</title>
        <authorList>
            <consortium name="The Broad Institute Genomics Platform"/>
            <person name="Cuomo C."/>
            <person name="de Hoog S."/>
            <person name="Gorbushina A."/>
            <person name="Stielow B."/>
            <person name="Teixiera M."/>
            <person name="Abouelleil A."/>
            <person name="Chapman S.B."/>
            <person name="Priest M."/>
            <person name="Young S.K."/>
            <person name="Wortman J."/>
            <person name="Nusbaum C."/>
            <person name="Birren B."/>
        </authorList>
    </citation>
    <scope>NUCLEOTIDE SEQUENCE [LARGE SCALE GENOMIC DNA]</scope>
    <source>
        <strain evidence="3 4">CBS 650.93</strain>
    </source>
</reference>
<feature type="compositionally biased region" description="Low complexity" evidence="1">
    <location>
        <begin position="17"/>
        <end position="37"/>
    </location>
</feature>
<dbReference type="HOGENOM" id="CLU_081024_0_0_1"/>
<sequence length="247" mass="25987">MDGLQLDDSHRDNGYAPTYSDKVVSSSSPSHTSTTPIVLPQHDVYNAPVAPDAPTPQSPRRRLPWGLSILAYTLLIAVITFLITAGAVGGALGGVLASQDDSDSSTQTQTATVTVTNTAPTASATPSGLVNNYTPLLPDQVNTTALQCVDQATINSATGEQFQLNCNINFPDNDMINIIAYTLDACINACSNMNTFAGEEQCRGILFNANLQKTNANQNGNCWLKSIMANPSVDRAPPSVGAVLLSS</sequence>
<proteinExistence type="predicted"/>
<protein>
    <submittedName>
        <fullName evidence="3">Rhinocladiella mackenziei CBS 650.93 unplaced genomic scaffold supercont1.1, whole genome shotgun sequence</fullName>
    </submittedName>
</protein>
<keyword evidence="2" id="KW-1133">Transmembrane helix</keyword>
<evidence type="ECO:0000313" key="3">
    <source>
        <dbReference type="EMBL" id="KIX09398.1"/>
    </source>
</evidence>
<evidence type="ECO:0000313" key="4">
    <source>
        <dbReference type="Proteomes" id="UP000053617"/>
    </source>
</evidence>
<dbReference type="OrthoDB" id="5358884at2759"/>
<organism evidence="3 4">
    <name type="scientific">Rhinocladiella mackenziei CBS 650.93</name>
    <dbReference type="NCBI Taxonomy" id="1442369"/>
    <lineage>
        <taxon>Eukaryota</taxon>
        <taxon>Fungi</taxon>
        <taxon>Dikarya</taxon>
        <taxon>Ascomycota</taxon>
        <taxon>Pezizomycotina</taxon>
        <taxon>Eurotiomycetes</taxon>
        <taxon>Chaetothyriomycetidae</taxon>
        <taxon>Chaetothyriales</taxon>
        <taxon>Herpotrichiellaceae</taxon>
        <taxon>Rhinocladiella</taxon>
    </lineage>
</organism>
<dbReference type="EMBL" id="KN847475">
    <property type="protein sequence ID" value="KIX09398.1"/>
    <property type="molecule type" value="Genomic_DNA"/>
</dbReference>
<dbReference type="RefSeq" id="XP_013276534.1">
    <property type="nucleotide sequence ID" value="XM_013421080.1"/>
</dbReference>
<gene>
    <name evidence="3" type="ORF">Z518_00477</name>
</gene>
<name>A0A0D2HFC5_9EURO</name>
<dbReference type="AlphaFoldDB" id="A0A0D2HFC5"/>
<dbReference type="STRING" id="1442369.A0A0D2HFC5"/>
<evidence type="ECO:0000256" key="1">
    <source>
        <dbReference type="SAM" id="MobiDB-lite"/>
    </source>
</evidence>
<keyword evidence="2" id="KW-0472">Membrane</keyword>
<dbReference type="GeneID" id="25288548"/>